<protein>
    <recommendedName>
        <fullName evidence="2">SMP-30/Gluconolactonase/LRE-like region domain-containing protein</fullName>
    </recommendedName>
</protein>
<dbReference type="PANTHER" id="PTHR42060:SF1">
    <property type="entry name" value="NHL REPEAT-CONTAINING PROTEIN"/>
    <property type="match status" value="1"/>
</dbReference>
<name>A0A9W9LV76_9EURO</name>
<dbReference type="GeneID" id="81423820"/>
<dbReference type="RefSeq" id="XP_056548250.1">
    <property type="nucleotide sequence ID" value="XM_056684644.1"/>
</dbReference>
<reference evidence="3" key="1">
    <citation type="submission" date="2022-11" db="EMBL/GenBank/DDBJ databases">
        <authorList>
            <person name="Petersen C."/>
        </authorList>
    </citation>
    <scope>NUCLEOTIDE SEQUENCE</scope>
    <source>
        <strain evidence="3">IBT 26290</strain>
    </source>
</reference>
<evidence type="ECO:0000256" key="1">
    <source>
        <dbReference type="SAM" id="SignalP"/>
    </source>
</evidence>
<dbReference type="InterPro" id="IPR052998">
    <property type="entry name" value="Hetero-Diels-Alderase-like"/>
</dbReference>
<comment type="caution">
    <text evidence="3">The sequence shown here is derived from an EMBL/GenBank/DDBJ whole genome shotgun (WGS) entry which is preliminary data.</text>
</comment>
<dbReference type="Pfam" id="PF08450">
    <property type="entry name" value="SGL"/>
    <property type="match status" value="1"/>
</dbReference>
<sequence length="316" mass="33233">MRPCLTLAVLASSALAQFTTQIFNFSSYVDIENSVLRPNGHLLLTTFDQGRLYTLDPSRHAPQAQLVAALPVATALCGITAIGADKFAVVGGIRGYYSYTNETLYTVDFSGNSAEPTIRTLVQIPSAVMLNGMAALPTQPHIVLIADSRLGCLFRVDTRTGVSRIAFKNDSLAAPSNATIPIGINGVKVAGGYVYFTNTARGTFSRMPVSADGSKFGKIEVIANLDMGTTDGNWDDFAVDAKGIAYVAQAENSIARIQSSGQRTIVAGGGNSTALIGPTSVQIGGNGKLYVTTRGGTVDGVSYSGQVVEVQLLEHE</sequence>
<dbReference type="SUPFAM" id="SSF63829">
    <property type="entry name" value="Calcium-dependent phosphotriesterase"/>
    <property type="match status" value="1"/>
</dbReference>
<feature type="signal peptide" evidence="1">
    <location>
        <begin position="1"/>
        <end position="16"/>
    </location>
</feature>
<dbReference type="EMBL" id="JAPQKN010000001">
    <property type="protein sequence ID" value="KAJ5176642.1"/>
    <property type="molecule type" value="Genomic_DNA"/>
</dbReference>
<gene>
    <name evidence="3" type="ORF">N7482_002519</name>
</gene>
<proteinExistence type="predicted"/>
<evidence type="ECO:0000313" key="4">
    <source>
        <dbReference type="Proteomes" id="UP001149163"/>
    </source>
</evidence>
<evidence type="ECO:0000313" key="3">
    <source>
        <dbReference type="EMBL" id="KAJ5176642.1"/>
    </source>
</evidence>
<organism evidence="3 4">
    <name type="scientific">Penicillium canariense</name>
    <dbReference type="NCBI Taxonomy" id="189055"/>
    <lineage>
        <taxon>Eukaryota</taxon>
        <taxon>Fungi</taxon>
        <taxon>Dikarya</taxon>
        <taxon>Ascomycota</taxon>
        <taxon>Pezizomycotina</taxon>
        <taxon>Eurotiomycetes</taxon>
        <taxon>Eurotiomycetidae</taxon>
        <taxon>Eurotiales</taxon>
        <taxon>Aspergillaceae</taxon>
        <taxon>Penicillium</taxon>
    </lineage>
</organism>
<dbReference type="AlphaFoldDB" id="A0A9W9LV76"/>
<keyword evidence="1" id="KW-0732">Signal</keyword>
<dbReference type="OrthoDB" id="9977941at2759"/>
<dbReference type="PANTHER" id="PTHR42060">
    <property type="entry name" value="NHL REPEAT-CONTAINING PROTEIN-RELATED"/>
    <property type="match status" value="1"/>
</dbReference>
<keyword evidence="4" id="KW-1185">Reference proteome</keyword>
<feature type="chain" id="PRO_5040774986" description="SMP-30/Gluconolactonase/LRE-like region domain-containing protein" evidence="1">
    <location>
        <begin position="17"/>
        <end position="316"/>
    </location>
</feature>
<dbReference type="Proteomes" id="UP001149163">
    <property type="component" value="Unassembled WGS sequence"/>
</dbReference>
<feature type="domain" description="SMP-30/Gluconolactonase/LRE-like region" evidence="2">
    <location>
        <begin position="179"/>
        <end position="293"/>
    </location>
</feature>
<dbReference type="Gene3D" id="2.120.10.30">
    <property type="entry name" value="TolB, C-terminal domain"/>
    <property type="match status" value="1"/>
</dbReference>
<dbReference type="InterPro" id="IPR011042">
    <property type="entry name" value="6-blade_b-propeller_TolB-like"/>
</dbReference>
<evidence type="ECO:0000259" key="2">
    <source>
        <dbReference type="Pfam" id="PF08450"/>
    </source>
</evidence>
<reference evidence="3" key="2">
    <citation type="journal article" date="2023" name="IMA Fungus">
        <title>Comparative genomic study of the Penicillium genus elucidates a diverse pangenome and 15 lateral gene transfer events.</title>
        <authorList>
            <person name="Petersen C."/>
            <person name="Sorensen T."/>
            <person name="Nielsen M.R."/>
            <person name="Sondergaard T.E."/>
            <person name="Sorensen J.L."/>
            <person name="Fitzpatrick D.A."/>
            <person name="Frisvad J.C."/>
            <person name="Nielsen K.L."/>
        </authorList>
    </citation>
    <scope>NUCLEOTIDE SEQUENCE</scope>
    <source>
        <strain evidence="3">IBT 26290</strain>
    </source>
</reference>
<dbReference type="InterPro" id="IPR013658">
    <property type="entry name" value="SGL"/>
</dbReference>
<accession>A0A9W9LV76</accession>